<feature type="region of interest" description="Disordered" evidence="3">
    <location>
        <begin position="1"/>
        <end position="67"/>
    </location>
</feature>
<name>A0A8H6X4Z4_9AGAR</name>
<dbReference type="Proteomes" id="UP000620124">
    <property type="component" value="Unassembled WGS sequence"/>
</dbReference>
<dbReference type="PANTHER" id="PTHR47249:SF1">
    <property type="entry name" value="VACUOLAR PROTEIN 8"/>
    <property type="match status" value="1"/>
</dbReference>
<dbReference type="GO" id="GO:0043495">
    <property type="term" value="F:protein-membrane adaptor activity"/>
    <property type="evidence" value="ECO:0007669"/>
    <property type="project" value="InterPro"/>
</dbReference>
<evidence type="ECO:0000259" key="5">
    <source>
        <dbReference type="Pfam" id="PF20153"/>
    </source>
</evidence>
<keyword evidence="7" id="KW-1185">Reference proteome</keyword>
<dbReference type="InterPro" id="IPR016024">
    <property type="entry name" value="ARM-type_fold"/>
</dbReference>
<keyword evidence="2" id="KW-0677">Repeat</keyword>
<evidence type="ECO:0000256" key="2">
    <source>
        <dbReference type="ARBA" id="ARBA00022737"/>
    </source>
</evidence>
<gene>
    <name evidence="6" type="ORF">MVEN_02287700</name>
</gene>
<dbReference type="Pfam" id="PF20153">
    <property type="entry name" value="DUF6535"/>
    <property type="match status" value="1"/>
</dbReference>
<dbReference type="OrthoDB" id="3235960at2759"/>
<dbReference type="SUPFAM" id="SSF48371">
    <property type="entry name" value="ARM repeat"/>
    <property type="match status" value="1"/>
</dbReference>
<evidence type="ECO:0000313" key="6">
    <source>
        <dbReference type="EMBL" id="KAF7334578.1"/>
    </source>
</evidence>
<evidence type="ECO:0000256" key="4">
    <source>
        <dbReference type="SAM" id="Phobius"/>
    </source>
</evidence>
<keyword evidence="4" id="KW-1133">Transmembrane helix</keyword>
<dbReference type="GO" id="GO:0071562">
    <property type="term" value="P:nucleus-vacuole junction assembly"/>
    <property type="evidence" value="ECO:0007669"/>
    <property type="project" value="InterPro"/>
</dbReference>
<dbReference type="InterPro" id="IPR045156">
    <property type="entry name" value="Vac8"/>
</dbReference>
<dbReference type="InterPro" id="IPR011989">
    <property type="entry name" value="ARM-like"/>
</dbReference>
<dbReference type="Gene3D" id="1.25.10.10">
    <property type="entry name" value="Leucine-rich Repeat Variant"/>
    <property type="match status" value="4"/>
</dbReference>
<protein>
    <recommendedName>
        <fullName evidence="5">DUF6535 domain-containing protein</fullName>
    </recommendedName>
</protein>
<keyword evidence="4" id="KW-0472">Membrane</keyword>
<evidence type="ECO:0000256" key="3">
    <source>
        <dbReference type="SAM" id="MobiDB-lite"/>
    </source>
</evidence>
<organism evidence="6 7">
    <name type="scientific">Mycena venus</name>
    <dbReference type="NCBI Taxonomy" id="2733690"/>
    <lineage>
        <taxon>Eukaryota</taxon>
        <taxon>Fungi</taxon>
        <taxon>Dikarya</taxon>
        <taxon>Basidiomycota</taxon>
        <taxon>Agaricomycotina</taxon>
        <taxon>Agaricomycetes</taxon>
        <taxon>Agaricomycetidae</taxon>
        <taxon>Agaricales</taxon>
        <taxon>Marasmiineae</taxon>
        <taxon>Mycenaceae</taxon>
        <taxon>Mycena</taxon>
    </lineage>
</organism>
<feature type="transmembrane region" description="Helical" evidence="4">
    <location>
        <begin position="158"/>
        <end position="175"/>
    </location>
</feature>
<feature type="compositionally biased region" description="Polar residues" evidence="3">
    <location>
        <begin position="1"/>
        <end position="14"/>
    </location>
</feature>
<keyword evidence="4" id="KW-0812">Transmembrane</keyword>
<evidence type="ECO:0000256" key="1">
    <source>
        <dbReference type="ARBA" id="ARBA00005462"/>
    </source>
</evidence>
<comment type="caution">
    <text evidence="6">The sequence shown here is derived from an EMBL/GenBank/DDBJ whole genome shotgun (WGS) entry which is preliminary data.</text>
</comment>
<dbReference type="InterPro" id="IPR045338">
    <property type="entry name" value="DUF6535"/>
</dbReference>
<comment type="similarity">
    <text evidence="1">Belongs to the beta-catenin family.</text>
</comment>
<dbReference type="PANTHER" id="PTHR47249">
    <property type="entry name" value="VACUOLAR PROTEIN 8"/>
    <property type="match status" value="1"/>
</dbReference>
<dbReference type="EMBL" id="JACAZI010000026">
    <property type="protein sequence ID" value="KAF7334578.1"/>
    <property type="molecule type" value="Genomic_DNA"/>
</dbReference>
<feature type="transmembrane region" description="Helical" evidence="4">
    <location>
        <begin position="220"/>
        <end position="239"/>
    </location>
</feature>
<feature type="transmembrane region" description="Helical" evidence="4">
    <location>
        <begin position="306"/>
        <end position="328"/>
    </location>
</feature>
<feature type="transmembrane region" description="Helical" evidence="4">
    <location>
        <begin position="273"/>
        <end position="300"/>
    </location>
</feature>
<feature type="domain" description="DUF6535" evidence="5">
    <location>
        <begin position="134"/>
        <end position="300"/>
    </location>
</feature>
<evidence type="ECO:0000313" key="7">
    <source>
        <dbReference type="Proteomes" id="UP000620124"/>
    </source>
</evidence>
<proteinExistence type="inferred from homology"/>
<accession>A0A8H6X4Z4</accession>
<reference evidence="6" key="1">
    <citation type="submission" date="2020-05" db="EMBL/GenBank/DDBJ databases">
        <title>Mycena genomes resolve the evolution of fungal bioluminescence.</title>
        <authorList>
            <person name="Tsai I.J."/>
        </authorList>
    </citation>
    <scope>NUCLEOTIDE SEQUENCE</scope>
    <source>
        <strain evidence="6">CCC161011</strain>
    </source>
</reference>
<sequence length="1395" mass="153870">MTSYLSDYSSSRFADSNRGLLQVPDNMPASVRTGTPVDTRPSTPRPSTPGLPYAPNSSAAEDQREGAKATLQQVGKHNFGLHVLVRPIMAVCRRPLKWFFHLKAKPEQSDVRKGESINDDSPFKRHCSDNSDVWRLYLAMARTFNETMAASLNNNLDPLLIFAGLFSAILTAFLVETRKKLHEDPRDIANDFLKSLVLDQHDIPDSASFEPTLWSLSVNGAWFTSLFFSLSGALCASIAKGWMAQFSSFGASSGWSNAAHHSRFLRGVERWQLSLAIQCLPLLIHFAYILFSVGFIVLVFHDERTVGLIILMILLVSVVIVWVGPIFLSQIFPDYPYRTPLTELITGLSPFLRDHRRAFRPFPSSEDAQKAFALSWLLRQFLDDETRDAAIRAVAGLPFTVGVQDELIHGSTAGVIVNRLSTELLKLAPDPEFLRACLFALLHVVQTVPWDTREDKLGLCALINEGGALFAIDSMPAGAQEVALCLKGRIKLFSLDPIPDTDTDFFQTDIPALARSCDDGCLRRFLLELCLLFDGQSQYLKTLREQHASRRLVHAQLTEGAIREQEKTLARMRPKLNLPPPSLKVAHFLCEEAVAHAVVREILFSSQMMKTMLEGQAEEDATELIDAYVELLVAKCDGVNTRASAEGVLYSLLAYGLRHQTSQERILTSIRDLSKYDGFRRAIATPTIITRIIPFLDDESCAVRYAALKVFEQFSPSDATIIPELLPTFIEKLDDVDEDVQETALQLICTLCNSTTSHEANSDATKAVHAIVIPKLNEQISLKSEIKAGVLRLLAILSQDDSTGTIISISETIEKVLPLLEHSSLGIREAAVRTLRALLQRGAMTSYITAKLVAGLAAGNFFCSSVSETLENLSQRDDFRSAITTPEVQDEINRVLTSDPPWCFHLALFKTLSGLSKHDAVGARIATPTILAQLFPGLSHWDEDVRAATIDLIVALGEHSNLRAKVFDANVLEKLLSMLGDPYDCVRQSAFRALSAFYKHGDFGSAIAAGIRATIDTFLTGESLKLQLCLRFLHDISKKQAVNAAIETFETFSKIVGLWDGDEIVDRFTRDDAESFLRRLDKNTDEAVHRILFDGIKSYAESDTVGAAIAVCEMFASILPRLNHKDADIRQVAAKAIAALADHDLIGLLITSQVGDKILLQVQNADADEYTKQLALDSIVSLAQYEIVCSALGTAAMVLKLQCNENTAIRSHSQDVFCPTIVTADVIAKISQALEDREQYVRATAILANTTLSMLGVIGKTILSANVMKYIDLERKQGMDSETAKDVISFLSKFDKGDKVISSEKIKATLRVHDEDANVRQEALDAIVSLSNLNMLSADSITPSSREKIICLCKDPDEDVQNAAVGAALKLLKGDNAVLPIIDIIIDMLGEFKTR</sequence>